<feature type="transmembrane region" description="Helical" evidence="6">
    <location>
        <begin position="72"/>
        <end position="92"/>
    </location>
</feature>
<dbReference type="AlphaFoldDB" id="A0A6B0Y0J1"/>
<evidence type="ECO:0000256" key="3">
    <source>
        <dbReference type="ARBA" id="ARBA00022692"/>
    </source>
</evidence>
<evidence type="ECO:0000256" key="5">
    <source>
        <dbReference type="ARBA" id="ARBA00023136"/>
    </source>
</evidence>
<keyword evidence="3 6" id="KW-0812">Transmembrane</keyword>
<feature type="transmembrane region" description="Helical" evidence="6">
    <location>
        <begin position="98"/>
        <end position="117"/>
    </location>
</feature>
<protein>
    <submittedName>
        <fullName evidence="8">DMT family transporter</fullName>
    </submittedName>
</protein>
<evidence type="ECO:0000256" key="6">
    <source>
        <dbReference type="SAM" id="Phobius"/>
    </source>
</evidence>
<feature type="transmembrane region" description="Helical" evidence="6">
    <location>
        <begin position="246"/>
        <end position="265"/>
    </location>
</feature>
<accession>A0A6B0Y0J1</accession>
<gene>
    <name evidence="8" type="ORF">F4Y60_09150</name>
</gene>
<dbReference type="InterPro" id="IPR037185">
    <property type="entry name" value="EmrE-like"/>
</dbReference>
<feature type="transmembrane region" description="Helical" evidence="6">
    <location>
        <begin position="180"/>
        <end position="200"/>
    </location>
</feature>
<dbReference type="GO" id="GO:0016020">
    <property type="term" value="C:membrane"/>
    <property type="evidence" value="ECO:0007669"/>
    <property type="project" value="UniProtKB-SubCell"/>
</dbReference>
<comment type="subcellular location">
    <subcellularLocation>
        <location evidence="1">Membrane</location>
        <topology evidence="1">Multi-pass membrane protein</topology>
    </subcellularLocation>
</comment>
<dbReference type="Pfam" id="PF00892">
    <property type="entry name" value="EamA"/>
    <property type="match status" value="2"/>
</dbReference>
<feature type="transmembrane region" description="Helical" evidence="6">
    <location>
        <begin position="126"/>
        <end position="145"/>
    </location>
</feature>
<feature type="domain" description="EamA" evidence="7">
    <location>
        <begin position="151"/>
        <end position="285"/>
    </location>
</feature>
<comment type="similarity">
    <text evidence="2">Belongs to the drug/metabolite transporter (DMT) superfamily. 10 TMS drug/metabolite exporter (DME) (TC 2.A.7.3) family.</text>
</comment>
<dbReference type="SUPFAM" id="SSF103481">
    <property type="entry name" value="Multidrug resistance efflux transporter EmrE"/>
    <property type="match status" value="2"/>
</dbReference>
<feature type="domain" description="EamA" evidence="7">
    <location>
        <begin position="8"/>
        <end position="140"/>
    </location>
</feature>
<evidence type="ECO:0000256" key="4">
    <source>
        <dbReference type="ARBA" id="ARBA00022989"/>
    </source>
</evidence>
<keyword evidence="5 6" id="KW-0472">Membrane</keyword>
<comment type="caution">
    <text evidence="8">The sequence shown here is derived from an EMBL/GenBank/DDBJ whole genome shotgun (WGS) entry which is preliminary data.</text>
</comment>
<sequence length="311" mass="33235">MTRDEPVIGVLLMLGFCMMVPMGDAIAKLLGEHVDVALLVTVRMAIQAMVLVPVVVFAGISLAPALGRLRLITGRSILHVLGIGLMFLSLRYLPLADAVAIAFVMPFIVLVLGRFVLGENVGTRRLVACCIGFAGTLMVMQPSFAEVGWPALLPVAVAIDFAFFILATRQLAKEVDAVSLQAVSGVIACALLVPLLALLAPHDVPGFALAMPDPVSMWLLAAMGLLGTCAHLMMTWSLRFAPSATLAPMQYLEIPIAALLGWLIFKDFPNGLALAGILVTVASGLYVIYREHALSRSAQRLPRRRVPSEST</sequence>
<feature type="transmembrane region" description="Helical" evidence="6">
    <location>
        <begin position="36"/>
        <end position="60"/>
    </location>
</feature>
<evidence type="ECO:0000256" key="1">
    <source>
        <dbReference type="ARBA" id="ARBA00004141"/>
    </source>
</evidence>
<feature type="transmembrane region" description="Helical" evidence="6">
    <location>
        <begin position="215"/>
        <end position="234"/>
    </location>
</feature>
<dbReference type="PANTHER" id="PTHR22911">
    <property type="entry name" value="ACYL-MALONYL CONDENSING ENZYME-RELATED"/>
    <property type="match status" value="1"/>
</dbReference>
<evidence type="ECO:0000259" key="7">
    <source>
        <dbReference type="Pfam" id="PF00892"/>
    </source>
</evidence>
<keyword evidence="4 6" id="KW-1133">Transmembrane helix</keyword>
<feature type="transmembrane region" description="Helical" evidence="6">
    <location>
        <begin position="271"/>
        <end position="289"/>
    </location>
</feature>
<dbReference type="EMBL" id="VXRY01000364">
    <property type="protein sequence ID" value="MXY34238.1"/>
    <property type="molecule type" value="Genomic_DNA"/>
</dbReference>
<organism evidence="8">
    <name type="scientific">Boseongicola sp. SB0664_bin_43</name>
    <dbReference type="NCBI Taxonomy" id="2604844"/>
    <lineage>
        <taxon>Bacteria</taxon>
        <taxon>Pseudomonadati</taxon>
        <taxon>Pseudomonadota</taxon>
        <taxon>Alphaproteobacteria</taxon>
        <taxon>Rhodobacterales</taxon>
        <taxon>Paracoccaceae</taxon>
        <taxon>Boseongicola</taxon>
    </lineage>
</organism>
<reference evidence="8" key="1">
    <citation type="submission" date="2019-09" db="EMBL/GenBank/DDBJ databases">
        <title>Characterisation of the sponge microbiome using genome-centric metagenomics.</title>
        <authorList>
            <person name="Engelberts J.P."/>
            <person name="Robbins S.J."/>
            <person name="De Goeij J.M."/>
            <person name="Aranda M."/>
            <person name="Bell S.C."/>
            <person name="Webster N.S."/>
        </authorList>
    </citation>
    <scope>NUCLEOTIDE SEQUENCE</scope>
    <source>
        <strain evidence="8">SB0664_bin_43</strain>
    </source>
</reference>
<feature type="transmembrane region" description="Helical" evidence="6">
    <location>
        <begin position="151"/>
        <end position="168"/>
    </location>
</feature>
<feature type="transmembrane region" description="Helical" evidence="6">
    <location>
        <begin position="7"/>
        <end position="30"/>
    </location>
</feature>
<evidence type="ECO:0000256" key="2">
    <source>
        <dbReference type="ARBA" id="ARBA00009853"/>
    </source>
</evidence>
<dbReference type="InterPro" id="IPR000620">
    <property type="entry name" value="EamA_dom"/>
</dbReference>
<dbReference type="PANTHER" id="PTHR22911:SF6">
    <property type="entry name" value="SOLUTE CARRIER FAMILY 35 MEMBER G1"/>
    <property type="match status" value="1"/>
</dbReference>
<name>A0A6B0Y0J1_9RHOB</name>
<evidence type="ECO:0000313" key="8">
    <source>
        <dbReference type="EMBL" id="MXY34238.1"/>
    </source>
</evidence>
<proteinExistence type="inferred from homology"/>